<feature type="compositionally biased region" description="Acidic residues" evidence="6">
    <location>
        <begin position="254"/>
        <end position="266"/>
    </location>
</feature>
<keyword evidence="10" id="KW-1185">Reference proteome</keyword>
<feature type="compositionally biased region" description="Low complexity" evidence="6">
    <location>
        <begin position="275"/>
        <end position="293"/>
    </location>
</feature>
<feature type="domain" description="RUN" evidence="8">
    <location>
        <begin position="1060"/>
        <end position="1204"/>
    </location>
</feature>
<evidence type="ECO:0000256" key="3">
    <source>
        <dbReference type="ARBA" id="ARBA00022490"/>
    </source>
</evidence>
<dbReference type="PROSITE" id="PS50826">
    <property type="entry name" value="RUN"/>
    <property type="match status" value="1"/>
</dbReference>
<dbReference type="SMART" id="SM00593">
    <property type="entry name" value="RUN"/>
    <property type="match status" value="1"/>
</dbReference>
<feature type="compositionally biased region" description="Polar residues" evidence="6">
    <location>
        <begin position="241"/>
        <end position="250"/>
    </location>
</feature>
<dbReference type="InterPro" id="IPR047342">
    <property type="entry name" value="RUN_RUSC2"/>
</dbReference>
<gene>
    <name evidence="9" type="ORF">AGOR_G00013530</name>
</gene>
<evidence type="ECO:0008006" key="11">
    <source>
        <dbReference type="Google" id="ProtNLM"/>
    </source>
</evidence>
<protein>
    <recommendedName>
        <fullName evidence="11">Iporin-like</fullName>
    </recommendedName>
</protein>
<feature type="region of interest" description="Disordered" evidence="6">
    <location>
        <begin position="493"/>
        <end position="738"/>
    </location>
</feature>
<dbReference type="Pfam" id="PF14604">
    <property type="entry name" value="SH3_9"/>
    <property type="match status" value="1"/>
</dbReference>
<keyword evidence="4" id="KW-0597">Phosphoprotein</keyword>
<dbReference type="SMART" id="SM00326">
    <property type="entry name" value="SH3"/>
    <property type="match status" value="1"/>
</dbReference>
<dbReference type="Pfam" id="PF02759">
    <property type="entry name" value="RUN"/>
    <property type="match status" value="1"/>
</dbReference>
<feature type="domain" description="SH3" evidence="7">
    <location>
        <begin position="1584"/>
        <end position="1643"/>
    </location>
</feature>
<comment type="caution">
    <text evidence="9">The sequence shown here is derived from an EMBL/GenBank/DDBJ whole genome shotgun (WGS) entry which is preliminary data.</text>
</comment>
<evidence type="ECO:0000256" key="6">
    <source>
        <dbReference type="SAM" id="MobiDB-lite"/>
    </source>
</evidence>
<organism evidence="9 10">
    <name type="scientific">Albula goreensis</name>
    <dbReference type="NCBI Taxonomy" id="1534307"/>
    <lineage>
        <taxon>Eukaryota</taxon>
        <taxon>Metazoa</taxon>
        <taxon>Chordata</taxon>
        <taxon>Craniata</taxon>
        <taxon>Vertebrata</taxon>
        <taxon>Euteleostomi</taxon>
        <taxon>Actinopterygii</taxon>
        <taxon>Neopterygii</taxon>
        <taxon>Teleostei</taxon>
        <taxon>Albuliformes</taxon>
        <taxon>Albulidae</taxon>
        <taxon>Albula</taxon>
    </lineage>
</organism>
<feature type="compositionally biased region" description="Low complexity" evidence="6">
    <location>
        <begin position="782"/>
        <end position="791"/>
    </location>
</feature>
<feature type="compositionally biased region" description="Acidic residues" evidence="6">
    <location>
        <begin position="494"/>
        <end position="516"/>
    </location>
</feature>
<dbReference type="CDD" id="cd17702">
    <property type="entry name" value="RUN_RUSC2"/>
    <property type="match status" value="1"/>
</dbReference>
<keyword evidence="2 5" id="KW-0728">SH3 domain</keyword>
<feature type="compositionally biased region" description="Basic and acidic residues" evidence="6">
    <location>
        <begin position="1354"/>
        <end position="1375"/>
    </location>
</feature>
<feature type="compositionally biased region" description="Acidic residues" evidence="6">
    <location>
        <begin position="137"/>
        <end position="150"/>
    </location>
</feature>
<feature type="compositionally biased region" description="Basic and acidic residues" evidence="6">
    <location>
        <begin position="691"/>
        <end position="700"/>
    </location>
</feature>
<feature type="region of interest" description="Disordered" evidence="6">
    <location>
        <begin position="240"/>
        <end position="293"/>
    </location>
</feature>
<feature type="compositionally biased region" description="Gly residues" evidence="6">
    <location>
        <begin position="80"/>
        <end position="95"/>
    </location>
</feature>
<dbReference type="SUPFAM" id="SSF50044">
    <property type="entry name" value="SH3-domain"/>
    <property type="match status" value="1"/>
</dbReference>
<feature type="compositionally biased region" description="Gly residues" evidence="6">
    <location>
        <begin position="544"/>
        <end position="556"/>
    </location>
</feature>
<feature type="region of interest" description="Disordered" evidence="6">
    <location>
        <begin position="73"/>
        <end position="161"/>
    </location>
</feature>
<name>A0A8T3EBK5_9TELE</name>
<evidence type="ECO:0000256" key="1">
    <source>
        <dbReference type="ARBA" id="ARBA00004496"/>
    </source>
</evidence>
<dbReference type="InterPro" id="IPR036028">
    <property type="entry name" value="SH3-like_dom_sf"/>
</dbReference>
<evidence type="ECO:0000256" key="2">
    <source>
        <dbReference type="ARBA" id="ARBA00022443"/>
    </source>
</evidence>
<accession>A0A8T3EBK5</accession>
<dbReference type="Gene3D" id="2.30.30.40">
    <property type="entry name" value="SH3 Domains"/>
    <property type="match status" value="1"/>
</dbReference>
<evidence type="ECO:0000313" key="9">
    <source>
        <dbReference type="EMBL" id="KAI1905185.1"/>
    </source>
</evidence>
<evidence type="ECO:0000259" key="7">
    <source>
        <dbReference type="PROSITE" id="PS50002"/>
    </source>
</evidence>
<dbReference type="FunFam" id="1.20.58.900:FF:000006">
    <property type="entry name" value="RUN and SH3 domain containing 1"/>
    <property type="match status" value="1"/>
</dbReference>
<dbReference type="PANTHER" id="PTHR15591:SF14">
    <property type="entry name" value="AP-4 COMPLEX ACCESSORY SUBUNIT RUSC2"/>
    <property type="match status" value="1"/>
</dbReference>
<feature type="compositionally biased region" description="Low complexity" evidence="6">
    <location>
        <begin position="454"/>
        <end position="469"/>
    </location>
</feature>
<sequence>MDSPPKLSGDTLLVHHIPLVHCQVPGRQCCSSVKRPASFCPPDNLGLTRTTSLPERDVLPREALVYSSLIQTSSSSCSSGVGGEGGGMEGGGRRGGSVVSDSSSFTSNNSEEPSLPLGPKARGKGNPLRHNPFLLNTEDEEDDDDEDDGDNLNGYLEDSSFHLHGNSNGTIDNGAGVSPFHLHDTAFAPEPFLLSGGRSWCAMGRVTGEPQAAHDRDRIGALKAANRLEALDLSGFECQNRHGSSGSTLSMDCGEQEWGEEEEEDDAPQRGGRRSQASCSCSSSCDFAPPSSSRRCCCCYCGLPEPFSEPFPEGAPGYGSDSSCNSSDGVLVNFSAIYNKMNNGVPAKPNLNSSAEQSCTSSSSEPGGAFYLDLHGSPAEPRAAAGASSQDGAACPSSCGCRSPEALDANCNSYHLPCDGLSAEVSDLTACLQSQVRLAVATQNYYKLVTCDLSSQSSPSPPGSSIGSCSEEHNQASSPTQATEYYLFRRPEEHEGEETAQDEEDLSRLVEDEDEERREQGGPGPPQNALEGQLYVSPLANGRDGCGTDGTVGGAAGRARSRSYDRNFDQPPSPRLGSLERMLSCPVHLSESSAQSPPPAPPRVTSFAEIARSKRRNGSGAGGGGSPSLRASTEATSTSSHSQSSQEHSPIPELSRLGQSHSLPPMTFPQCYGQGGDTPSHSNQQGVQRDSPGREPRTKAEGGSSSSADVVRYSKDQRPTTLPIQPFTFQHQVGKSQAKPLRPLLNEYVSQMYSRPTGQPAPDSVRPSPLGSYSPVRLQGVPSSGTCSTCTPPSPELSHSGPQPPRSLSCPLQAGLLPVRTSPSPAPIQEPRPKQVLPPPTPPPAPLKKELPPPTLSGHCLHRNPLTSLPPLSAVAATGFSSLGKLEPTAVGSCAGIRAVNVHHLSPQALKWREYRRKNPLGVERAGGGSCAPPLSGSLDAKRRGEGRLARRNVFDFPASFSHAHTRTSGPESHTGQCIKQLQNYYSDFLPDYFSLTEKPPEEFCLSPDATSESISIDLLQKRGLVKAINTSVDLIVAHFGTSRDPGVKAKLGNSSVSPNVGHLILKYLCPAIRDVLQDGLRAYVLDLIIGQRRNQPWSVVEASTQLGPSTRVLHSLFSKVSQYSELTSHSMRLNAFVFGLLNLRSLEFWFHHLYTHEDIVAAHYHPWGFLPLSQGVCQPLFEELLLLLQPLSLLPFDLDLLFEPRLLQRSQEHLRRKEQLCSAGQGLEHSVRSTFQLMRGWGAGGAESKQEGAESRIEVGAKRERTDLRLEGLRTRREGAEPRRSGKDQQRERTGRVKEVVVHNGKDVASKRTEPQKEGQRKSTEVGLELWNNCGVGGTCKNAQRMKGVGGETGHEPEDGERRKERGLCRDGPRHRDRNAGWWYQLMQSSQVYIDSSAEGSKFVKWEKRKRPPGELAGGRWVENGMGCRQSHPPLREGVVEGAEASQEGEGLKGERTEPRTGVRGKPSWMGSPPESVLTDLKRSKEKETEKEEEPAGTVGDTTQSLRWGRLFGAGVRSSPQHQKAEQRPKSRLPSEWLSLDRSMLDLMAQTVGAGKLPDLSPPFQNQALPPAEQPEAQTIQDQRPREVRALCHHIATQPGHLSFNKGDILRVLSQAEPDWLHCTLGDREGLVPLIYVTLNEESQGPH</sequence>
<dbReference type="Gene3D" id="1.20.58.900">
    <property type="match status" value="1"/>
</dbReference>
<feature type="compositionally biased region" description="Pro residues" evidence="6">
    <location>
        <begin position="824"/>
        <end position="846"/>
    </location>
</feature>
<feature type="region of interest" description="Disordered" evidence="6">
    <location>
        <begin position="1346"/>
        <end position="1375"/>
    </location>
</feature>
<dbReference type="OrthoDB" id="9884296at2759"/>
<dbReference type="InterPro" id="IPR037213">
    <property type="entry name" value="Run_dom_sf"/>
</dbReference>
<dbReference type="GO" id="GO:0031410">
    <property type="term" value="C:cytoplasmic vesicle"/>
    <property type="evidence" value="ECO:0007669"/>
    <property type="project" value="TreeGrafter"/>
</dbReference>
<feature type="compositionally biased region" description="Basic and acidic residues" evidence="6">
    <location>
        <begin position="1481"/>
        <end position="1491"/>
    </location>
</feature>
<dbReference type="InterPro" id="IPR004012">
    <property type="entry name" value="Run_dom"/>
</dbReference>
<dbReference type="InterPro" id="IPR001452">
    <property type="entry name" value="SH3_domain"/>
</dbReference>
<evidence type="ECO:0000256" key="4">
    <source>
        <dbReference type="ARBA" id="ARBA00022553"/>
    </source>
</evidence>
<evidence type="ECO:0000259" key="8">
    <source>
        <dbReference type="PROSITE" id="PS50826"/>
    </source>
</evidence>
<feature type="compositionally biased region" description="Basic and acidic residues" evidence="6">
    <location>
        <begin position="1451"/>
        <end position="1462"/>
    </location>
</feature>
<feature type="compositionally biased region" description="Polar residues" evidence="6">
    <location>
        <begin position="677"/>
        <end position="688"/>
    </location>
</feature>
<feature type="region of interest" description="Disordered" evidence="6">
    <location>
        <begin position="453"/>
        <end position="480"/>
    </location>
</feature>
<dbReference type="Proteomes" id="UP000829720">
    <property type="component" value="Unassembled WGS sequence"/>
</dbReference>
<feature type="region of interest" description="Disordered" evidence="6">
    <location>
        <begin position="1269"/>
        <end position="1325"/>
    </location>
</feature>
<feature type="compositionally biased region" description="Low complexity" evidence="6">
    <location>
        <begin position="96"/>
        <end position="114"/>
    </location>
</feature>
<dbReference type="EMBL" id="JAERUA010000001">
    <property type="protein sequence ID" value="KAI1905185.1"/>
    <property type="molecule type" value="Genomic_DNA"/>
</dbReference>
<dbReference type="PANTHER" id="PTHR15591">
    <property type="entry name" value="RUN AND SH3 DOMAIN CONTAINING"/>
    <property type="match status" value="1"/>
</dbReference>
<feature type="compositionally biased region" description="Low complexity" evidence="6">
    <location>
        <begin position="627"/>
        <end position="649"/>
    </location>
</feature>
<evidence type="ECO:0000256" key="5">
    <source>
        <dbReference type="PROSITE-ProRule" id="PRU00192"/>
    </source>
</evidence>
<feature type="compositionally biased region" description="Polar residues" evidence="6">
    <location>
        <begin position="719"/>
        <end position="735"/>
    </location>
</feature>
<dbReference type="InterPro" id="IPR047343">
    <property type="entry name" value="RUSC1_2"/>
</dbReference>
<proteinExistence type="predicted"/>
<comment type="subcellular location">
    <subcellularLocation>
        <location evidence="1">Cytoplasm</location>
    </subcellularLocation>
</comment>
<reference evidence="9" key="1">
    <citation type="submission" date="2021-01" db="EMBL/GenBank/DDBJ databases">
        <authorList>
            <person name="Zahm M."/>
            <person name="Roques C."/>
            <person name="Cabau C."/>
            <person name="Klopp C."/>
            <person name="Donnadieu C."/>
            <person name="Jouanno E."/>
            <person name="Lampietro C."/>
            <person name="Louis A."/>
            <person name="Herpin A."/>
            <person name="Echchiki A."/>
            <person name="Berthelot C."/>
            <person name="Parey E."/>
            <person name="Roest-Crollius H."/>
            <person name="Braasch I."/>
            <person name="Postlethwait J."/>
            <person name="Bobe J."/>
            <person name="Montfort J."/>
            <person name="Bouchez O."/>
            <person name="Begum T."/>
            <person name="Mejri S."/>
            <person name="Adams A."/>
            <person name="Chen W.-J."/>
            <person name="Guiguen Y."/>
        </authorList>
    </citation>
    <scope>NUCLEOTIDE SEQUENCE</scope>
    <source>
        <tissue evidence="9">Blood</tissue>
    </source>
</reference>
<feature type="region of interest" description="Disordered" evidence="6">
    <location>
        <begin position="753"/>
        <end position="863"/>
    </location>
</feature>
<feature type="region of interest" description="Disordered" evidence="6">
    <location>
        <begin position="1411"/>
        <end position="1536"/>
    </location>
</feature>
<dbReference type="SUPFAM" id="SSF140741">
    <property type="entry name" value="RUN domain-like"/>
    <property type="match status" value="1"/>
</dbReference>
<keyword evidence="3" id="KW-0963">Cytoplasm</keyword>
<evidence type="ECO:0000313" key="10">
    <source>
        <dbReference type="Proteomes" id="UP000829720"/>
    </source>
</evidence>
<dbReference type="PROSITE" id="PS50002">
    <property type="entry name" value="SH3"/>
    <property type="match status" value="1"/>
</dbReference>